<feature type="transmembrane region" description="Helical" evidence="6">
    <location>
        <begin position="117"/>
        <end position="137"/>
    </location>
</feature>
<keyword evidence="4 6" id="KW-1133">Transmembrane helix</keyword>
<dbReference type="EMBL" id="JAWSTH010000022">
    <property type="protein sequence ID" value="MDW5594806.1"/>
    <property type="molecule type" value="Genomic_DNA"/>
</dbReference>
<feature type="transmembrane region" description="Helical" evidence="6">
    <location>
        <begin position="436"/>
        <end position="453"/>
    </location>
</feature>
<feature type="transmembrane region" description="Helical" evidence="6">
    <location>
        <begin position="355"/>
        <end position="376"/>
    </location>
</feature>
<evidence type="ECO:0000256" key="1">
    <source>
        <dbReference type="ARBA" id="ARBA00004651"/>
    </source>
</evidence>
<dbReference type="PIRSF" id="PIRSF006060">
    <property type="entry name" value="AA_transporter"/>
    <property type="match status" value="1"/>
</dbReference>
<comment type="subcellular location">
    <subcellularLocation>
        <location evidence="1">Cell membrane</location>
        <topology evidence="1">Multi-pass membrane protein</topology>
    </subcellularLocation>
</comment>
<feature type="transmembrane region" description="Helical" evidence="6">
    <location>
        <begin position="382"/>
        <end position="401"/>
    </location>
</feature>
<organism evidence="7 8">
    <name type="scientific">Conexibacter stalactiti</name>
    <dbReference type="NCBI Taxonomy" id="1940611"/>
    <lineage>
        <taxon>Bacteria</taxon>
        <taxon>Bacillati</taxon>
        <taxon>Actinomycetota</taxon>
        <taxon>Thermoleophilia</taxon>
        <taxon>Solirubrobacterales</taxon>
        <taxon>Conexibacteraceae</taxon>
        <taxon>Conexibacter</taxon>
    </lineage>
</organism>
<feature type="transmembrane region" description="Helical" evidence="6">
    <location>
        <begin position="223"/>
        <end position="239"/>
    </location>
</feature>
<feature type="transmembrane region" description="Helical" evidence="6">
    <location>
        <begin position="260"/>
        <end position="282"/>
    </location>
</feature>
<dbReference type="Gene3D" id="1.20.1740.10">
    <property type="entry name" value="Amino acid/polyamine transporter I"/>
    <property type="match status" value="1"/>
</dbReference>
<sequence>MGAIRRTLHPGAGRRPLHAGGTAGVEAEAQERAEGGLKKAIGRNMLLFFVVGDVLGAGIYALVGEVGGRVGGAIWTSFAVALALAFMTAFAYAELVTKYPKAAGAALYVNKAFRAPFLTFLVAFAVMCSGITSAATLSTAFGGDYLKQFISVPTVTAALVFIAIVALINFRGISESVRLNIALTCIELGGLLLIAVIAAAAVFNGDGDPGRAMEFKSGDSVPIAILAGAALAFYALIGFEDSVNVAEETKNPQRDYPRALFGGLIAAGVIYLTVTVLASMAVPTGTLASSSGPLLEVAQVGPLAISTKVFAAIALFAVANGALINMIMASRLVYGMSREGIVPRFFGGVHRDRRTPLAAIVFTTALCMLLIAIGTLEKLADTTVTLLLCVFILVNVSVLVLRRDRVDHDHFRAPSLIPVVGAGVCAVLLTQQPGSSFPFAGGLMLLGVVLYFVSRLATGPVDMDTSRLQKVESPGKD</sequence>
<reference evidence="7 8" key="2">
    <citation type="submission" date="2023-10" db="EMBL/GenBank/DDBJ databases">
        <authorList>
            <person name="Han X.F."/>
        </authorList>
    </citation>
    <scope>NUCLEOTIDE SEQUENCE [LARGE SCALE GENOMIC DNA]</scope>
    <source>
        <strain evidence="7 8">KCTC 39840</strain>
    </source>
</reference>
<keyword evidence="2" id="KW-1003">Cell membrane</keyword>
<evidence type="ECO:0000256" key="5">
    <source>
        <dbReference type="ARBA" id="ARBA00023136"/>
    </source>
</evidence>
<feature type="transmembrane region" description="Helical" evidence="6">
    <location>
        <begin position="149"/>
        <end position="169"/>
    </location>
</feature>
<evidence type="ECO:0000313" key="7">
    <source>
        <dbReference type="EMBL" id="MDW5594806.1"/>
    </source>
</evidence>
<feature type="transmembrane region" description="Helical" evidence="6">
    <location>
        <begin position="413"/>
        <end position="430"/>
    </location>
</feature>
<dbReference type="Pfam" id="PF13520">
    <property type="entry name" value="AA_permease_2"/>
    <property type="match status" value="1"/>
</dbReference>
<name>A0ABU4HNC2_9ACTN</name>
<dbReference type="PANTHER" id="PTHR42770:SF7">
    <property type="entry name" value="MEMBRANE PROTEIN"/>
    <property type="match status" value="1"/>
</dbReference>
<dbReference type="PANTHER" id="PTHR42770">
    <property type="entry name" value="AMINO ACID TRANSPORTER-RELATED"/>
    <property type="match status" value="1"/>
</dbReference>
<evidence type="ECO:0000256" key="3">
    <source>
        <dbReference type="ARBA" id="ARBA00022692"/>
    </source>
</evidence>
<feature type="transmembrane region" description="Helical" evidence="6">
    <location>
        <begin position="181"/>
        <end position="203"/>
    </location>
</feature>
<keyword evidence="3 6" id="KW-0812">Transmembrane</keyword>
<feature type="transmembrane region" description="Helical" evidence="6">
    <location>
        <begin position="75"/>
        <end position="96"/>
    </location>
</feature>
<dbReference type="InterPro" id="IPR002293">
    <property type="entry name" value="AA/rel_permease1"/>
</dbReference>
<feature type="transmembrane region" description="Helical" evidence="6">
    <location>
        <begin position="309"/>
        <end position="334"/>
    </location>
</feature>
<dbReference type="RefSeq" id="WP_318597125.1">
    <property type="nucleotide sequence ID" value="NZ_JAWSTH010000022.1"/>
</dbReference>
<proteinExistence type="predicted"/>
<comment type="caution">
    <text evidence="7">The sequence shown here is derived from an EMBL/GenBank/DDBJ whole genome shotgun (WGS) entry which is preliminary data.</text>
</comment>
<evidence type="ECO:0000256" key="4">
    <source>
        <dbReference type="ARBA" id="ARBA00022989"/>
    </source>
</evidence>
<protein>
    <submittedName>
        <fullName evidence="7">APC family permease</fullName>
    </submittedName>
</protein>
<keyword evidence="5 6" id="KW-0472">Membrane</keyword>
<gene>
    <name evidence="7" type="ORF">R7226_10685</name>
</gene>
<evidence type="ECO:0000256" key="6">
    <source>
        <dbReference type="SAM" id="Phobius"/>
    </source>
</evidence>
<accession>A0ABU4HNC2</accession>
<reference evidence="8" key="1">
    <citation type="submission" date="2023-07" db="EMBL/GenBank/DDBJ databases">
        <title>Conexibacter stalactiti sp. nov., isolated from stalactites in a lava cave and emended description of the genus Conexibacter.</title>
        <authorList>
            <person name="Lee S.D."/>
        </authorList>
    </citation>
    <scope>NUCLEOTIDE SEQUENCE [LARGE SCALE GENOMIC DNA]</scope>
    <source>
        <strain evidence="8">KCTC 39840</strain>
    </source>
</reference>
<feature type="transmembrane region" description="Helical" evidence="6">
    <location>
        <begin position="45"/>
        <end position="63"/>
    </location>
</feature>
<evidence type="ECO:0000313" key="8">
    <source>
        <dbReference type="Proteomes" id="UP001284601"/>
    </source>
</evidence>
<keyword evidence="8" id="KW-1185">Reference proteome</keyword>
<evidence type="ECO:0000256" key="2">
    <source>
        <dbReference type="ARBA" id="ARBA00022475"/>
    </source>
</evidence>
<dbReference type="Proteomes" id="UP001284601">
    <property type="component" value="Unassembled WGS sequence"/>
</dbReference>
<dbReference type="InterPro" id="IPR050367">
    <property type="entry name" value="APC_superfamily"/>
</dbReference>